<evidence type="ECO:0000256" key="10">
    <source>
        <dbReference type="ARBA" id="ARBA00022984"/>
    </source>
</evidence>
<evidence type="ECO:0000256" key="3">
    <source>
        <dbReference type="ARBA" id="ARBA00007164"/>
    </source>
</evidence>
<comment type="pathway">
    <text evidence="2">Cell wall biogenesis; peptidoglycan biosynthesis.</text>
</comment>
<dbReference type="GO" id="GO:0009252">
    <property type="term" value="P:peptidoglycan biosynthetic process"/>
    <property type="evidence" value="ECO:0007669"/>
    <property type="project" value="UniProtKB-UniPathway"/>
</dbReference>
<dbReference type="InterPro" id="IPR012338">
    <property type="entry name" value="Beta-lactam/transpept-like"/>
</dbReference>
<evidence type="ECO:0000313" key="16">
    <source>
        <dbReference type="Proteomes" id="UP000264310"/>
    </source>
</evidence>
<name>A0A371XBJ1_9HYPH</name>
<reference evidence="15 16" key="1">
    <citation type="submission" date="2018-08" db="EMBL/GenBank/DDBJ databases">
        <title>Fulvimarina sp. 85, whole genome shotgun sequence.</title>
        <authorList>
            <person name="Tuo L."/>
        </authorList>
    </citation>
    <scope>NUCLEOTIDE SEQUENCE [LARGE SCALE GENOMIC DNA]</scope>
    <source>
        <strain evidence="15 16">85</strain>
    </source>
</reference>
<keyword evidence="10" id="KW-0573">Peptidoglycan synthesis</keyword>
<dbReference type="InterPro" id="IPR018044">
    <property type="entry name" value="Peptidase_S11"/>
</dbReference>
<feature type="domain" description="Peptidase S11 D-Ala-D-Ala carboxypeptidase A C-terminal" evidence="14">
    <location>
        <begin position="270"/>
        <end position="359"/>
    </location>
</feature>
<dbReference type="PRINTS" id="PR00725">
    <property type="entry name" value="DADACBPTASE1"/>
</dbReference>
<sequence length="381" mass="40651">MLAVTAPCQAQEGTRSGYGLETDAKQALMVEDRTGTVILDKSDEQRFAPASLAKLMTMELVFGAVKSGEINLETQYPVSEHAWRTGGAPSRTSTMFAAIRSSVPVADLIRGTIVQGANDGAIILAEGLAGSEDAFTQRMNARAQELGLTDTLYANPTGLPSEAEQWTSARDLVTLTRHLRQTYPDLYKIYAEPSFEWNKIFQRNRNPILGADLGGEGVGTGFSEGGGYSLMGVASRNGRTFFLALSGVETSAERASEAKRLLDYGFDGLIEATVLDAGTVVGNVPVFNGVSDQVPVLVKEPIAIFLPQDALENVTARLHFEGPVIAPVEEGDHIGTLDIEISGETVYSQEAYAAASAPVGSFTERAGGALSELAFGWMRAF</sequence>
<keyword evidence="9" id="KW-0133">Cell shape</keyword>
<dbReference type="AlphaFoldDB" id="A0A371XBJ1"/>
<dbReference type="SMART" id="SM00936">
    <property type="entry name" value="PBP5_C"/>
    <property type="match status" value="1"/>
</dbReference>
<dbReference type="PANTHER" id="PTHR21581:SF6">
    <property type="entry name" value="TRAFFICKING PROTEIN PARTICLE COMPLEX SUBUNIT 12"/>
    <property type="match status" value="1"/>
</dbReference>
<keyword evidence="7" id="KW-0732">Signal</keyword>
<comment type="catalytic activity">
    <reaction evidence="12">
        <text>Preferential cleavage: (Ac)2-L-Lys-D-Ala-|-D-Ala. Also transpeptidation of peptidyl-alanyl moieties that are N-acyl substituents of D-alanine.</text>
        <dbReference type="EC" id="3.4.16.4"/>
    </reaction>
</comment>
<dbReference type="InterPro" id="IPR012907">
    <property type="entry name" value="Peptidase_S11_C"/>
</dbReference>
<evidence type="ECO:0000256" key="9">
    <source>
        <dbReference type="ARBA" id="ARBA00022960"/>
    </source>
</evidence>
<dbReference type="EMBL" id="QURL01000001">
    <property type="protein sequence ID" value="RFC66551.1"/>
    <property type="molecule type" value="Genomic_DNA"/>
</dbReference>
<dbReference type="Pfam" id="PF07943">
    <property type="entry name" value="PBP5_C"/>
    <property type="match status" value="1"/>
</dbReference>
<evidence type="ECO:0000256" key="4">
    <source>
        <dbReference type="ARBA" id="ARBA00012448"/>
    </source>
</evidence>
<accession>A0A371XBJ1</accession>
<dbReference type="PANTHER" id="PTHR21581">
    <property type="entry name" value="D-ALANYL-D-ALANINE CARBOXYPEPTIDASE"/>
    <property type="match status" value="1"/>
</dbReference>
<dbReference type="RefSeq" id="WP_116681800.1">
    <property type="nucleotide sequence ID" value="NZ_QURL01000001.1"/>
</dbReference>
<dbReference type="SUPFAM" id="SSF56601">
    <property type="entry name" value="beta-lactamase/transpeptidase-like"/>
    <property type="match status" value="1"/>
</dbReference>
<evidence type="ECO:0000256" key="2">
    <source>
        <dbReference type="ARBA" id="ARBA00004752"/>
    </source>
</evidence>
<evidence type="ECO:0000256" key="8">
    <source>
        <dbReference type="ARBA" id="ARBA00022801"/>
    </source>
</evidence>
<keyword evidence="6" id="KW-0645">Protease</keyword>
<dbReference type="GO" id="GO:0009002">
    <property type="term" value="F:serine-type D-Ala-D-Ala carboxypeptidase activity"/>
    <property type="evidence" value="ECO:0007669"/>
    <property type="project" value="UniProtKB-EC"/>
</dbReference>
<comment type="caution">
    <text evidence="15">The sequence shown here is derived from an EMBL/GenBank/DDBJ whole genome shotgun (WGS) entry which is preliminary data.</text>
</comment>
<organism evidence="15 16">
    <name type="scientific">Fulvimarina endophytica</name>
    <dbReference type="NCBI Taxonomy" id="2293836"/>
    <lineage>
        <taxon>Bacteria</taxon>
        <taxon>Pseudomonadati</taxon>
        <taxon>Pseudomonadota</taxon>
        <taxon>Alphaproteobacteria</taxon>
        <taxon>Hyphomicrobiales</taxon>
        <taxon>Aurantimonadaceae</taxon>
        <taxon>Fulvimarina</taxon>
    </lineage>
</organism>
<evidence type="ECO:0000256" key="1">
    <source>
        <dbReference type="ARBA" id="ARBA00003217"/>
    </source>
</evidence>
<dbReference type="UniPathway" id="UPA00219"/>
<dbReference type="SUPFAM" id="SSF69189">
    <property type="entry name" value="Penicillin-binding protein associated domain"/>
    <property type="match status" value="1"/>
</dbReference>
<evidence type="ECO:0000256" key="6">
    <source>
        <dbReference type="ARBA" id="ARBA00022670"/>
    </source>
</evidence>
<keyword evidence="11" id="KW-0961">Cell wall biogenesis/degradation</keyword>
<dbReference type="InterPro" id="IPR001967">
    <property type="entry name" value="Peptidase_S11_N"/>
</dbReference>
<evidence type="ECO:0000256" key="7">
    <source>
        <dbReference type="ARBA" id="ARBA00022729"/>
    </source>
</evidence>
<dbReference type="GO" id="GO:0071555">
    <property type="term" value="P:cell wall organization"/>
    <property type="evidence" value="ECO:0007669"/>
    <property type="project" value="UniProtKB-KW"/>
</dbReference>
<evidence type="ECO:0000256" key="5">
    <source>
        <dbReference type="ARBA" id="ARBA00022645"/>
    </source>
</evidence>
<dbReference type="EC" id="3.4.16.4" evidence="4"/>
<dbReference type="Proteomes" id="UP000264310">
    <property type="component" value="Unassembled WGS sequence"/>
</dbReference>
<dbReference type="OrthoDB" id="7912889at2"/>
<comment type="function">
    <text evidence="1">Removes C-terminal D-alanyl residues from sugar-peptide cell wall precursors.</text>
</comment>
<keyword evidence="8" id="KW-0378">Hydrolase</keyword>
<dbReference type="Gene3D" id="3.40.710.10">
    <property type="entry name" value="DD-peptidase/beta-lactamase superfamily"/>
    <property type="match status" value="1"/>
</dbReference>
<evidence type="ECO:0000313" key="15">
    <source>
        <dbReference type="EMBL" id="RFC66551.1"/>
    </source>
</evidence>
<dbReference type="GO" id="GO:0006508">
    <property type="term" value="P:proteolysis"/>
    <property type="evidence" value="ECO:0007669"/>
    <property type="project" value="UniProtKB-KW"/>
</dbReference>
<evidence type="ECO:0000256" key="11">
    <source>
        <dbReference type="ARBA" id="ARBA00023316"/>
    </source>
</evidence>
<dbReference type="Gene3D" id="2.60.410.10">
    <property type="entry name" value="D-Ala-D-Ala carboxypeptidase, C-terminal domain"/>
    <property type="match status" value="1"/>
</dbReference>
<dbReference type="InterPro" id="IPR015956">
    <property type="entry name" value="Peniciliin-bd_prot_C_sf"/>
</dbReference>
<keyword evidence="16" id="KW-1185">Reference proteome</keyword>
<comment type="similarity">
    <text evidence="3 13">Belongs to the peptidase S11 family.</text>
</comment>
<dbReference type="GO" id="GO:0008360">
    <property type="term" value="P:regulation of cell shape"/>
    <property type="evidence" value="ECO:0007669"/>
    <property type="project" value="UniProtKB-KW"/>
</dbReference>
<evidence type="ECO:0000256" key="13">
    <source>
        <dbReference type="RuleBase" id="RU004016"/>
    </source>
</evidence>
<proteinExistence type="inferred from homology"/>
<gene>
    <name evidence="15" type="ORF">DYI37_01895</name>
</gene>
<evidence type="ECO:0000259" key="14">
    <source>
        <dbReference type="SMART" id="SM00936"/>
    </source>
</evidence>
<keyword evidence="5 15" id="KW-0121">Carboxypeptidase</keyword>
<dbReference type="Pfam" id="PF00768">
    <property type="entry name" value="Peptidase_S11"/>
    <property type="match status" value="1"/>
</dbReference>
<evidence type="ECO:0000256" key="12">
    <source>
        <dbReference type="ARBA" id="ARBA00034000"/>
    </source>
</evidence>
<protein>
    <recommendedName>
        <fullName evidence="4">serine-type D-Ala-D-Ala carboxypeptidase</fullName>
        <ecNumber evidence="4">3.4.16.4</ecNumber>
    </recommendedName>
</protein>
<dbReference type="InterPro" id="IPR037167">
    <property type="entry name" value="Peptidase_S11_C_sf"/>
</dbReference>